<evidence type="ECO:0000313" key="5">
    <source>
        <dbReference type="Proteomes" id="UP000186666"/>
    </source>
</evidence>
<dbReference type="InterPro" id="IPR050624">
    <property type="entry name" value="HTH-type_Tx_Regulator"/>
</dbReference>
<keyword evidence="5" id="KW-1185">Reference proteome</keyword>
<dbReference type="InterPro" id="IPR036271">
    <property type="entry name" value="Tet_transcr_reg_TetR-rel_C_sf"/>
</dbReference>
<keyword evidence="1 2" id="KW-0238">DNA-binding</keyword>
<evidence type="ECO:0000256" key="2">
    <source>
        <dbReference type="PROSITE-ProRule" id="PRU00335"/>
    </source>
</evidence>
<dbReference type="InterPro" id="IPR001647">
    <property type="entry name" value="HTH_TetR"/>
</dbReference>
<dbReference type="PANTHER" id="PTHR43479">
    <property type="entry name" value="ACREF/ENVCD OPERON REPRESSOR-RELATED"/>
    <property type="match status" value="1"/>
</dbReference>
<dbReference type="SUPFAM" id="SSF46689">
    <property type="entry name" value="Homeodomain-like"/>
    <property type="match status" value="1"/>
</dbReference>
<dbReference type="PANTHER" id="PTHR43479:SF21">
    <property type="entry name" value="TRANSCRIPTIONAL REGULATOR, TETR FAMILY"/>
    <property type="match status" value="1"/>
</dbReference>
<feature type="domain" description="HTH tetR-type" evidence="3">
    <location>
        <begin position="10"/>
        <end position="70"/>
    </location>
</feature>
<gene>
    <name evidence="4" type="ORF">SAMN05421578_10926</name>
</gene>
<reference evidence="4 5" key="1">
    <citation type="submission" date="2017-01" db="EMBL/GenBank/DDBJ databases">
        <authorList>
            <person name="Varghese N."/>
            <person name="Submissions S."/>
        </authorList>
    </citation>
    <scope>NUCLEOTIDE SEQUENCE [LARGE SCALE GENOMIC DNA]</scope>
    <source>
        <strain evidence="4 5">ATCC 23464</strain>
    </source>
</reference>
<dbReference type="Gene3D" id="1.10.357.10">
    <property type="entry name" value="Tetracycline Repressor, domain 2"/>
    <property type="match status" value="1"/>
</dbReference>
<dbReference type="Pfam" id="PF00440">
    <property type="entry name" value="TetR_N"/>
    <property type="match status" value="1"/>
</dbReference>
<accession>A0ABY1K3Z7</accession>
<dbReference type="Gene3D" id="1.10.10.60">
    <property type="entry name" value="Homeodomain-like"/>
    <property type="match status" value="1"/>
</dbReference>
<dbReference type="InterPro" id="IPR009057">
    <property type="entry name" value="Homeodomain-like_sf"/>
</dbReference>
<dbReference type="EMBL" id="FTNK01000009">
    <property type="protein sequence ID" value="SIR22633.1"/>
    <property type="molecule type" value="Genomic_DNA"/>
</dbReference>
<evidence type="ECO:0000313" key="4">
    <source>
        <dbReference type="EMBL" id="SIR22633.1"/>
    </source>
</evidence>
<name>A0ABY1K3Z7_9BACL</name>
<dbReference type="Proteomes" id="UP000186666">
    <property type="component" value="Unassembled WGS sequence"/>
</dbReference>
<dbReference type="SUPFAM" id="SSF48498">
    <property type="entry name" value="Tetracyclin repressor-like, C-terminal domain"/>
    <property type="match status" value="1"/>
</dbReference>
<dbReference type="PROSITE" id="PS50977">
    <property type="entry name" value="HTH_TETR_2"/>
    <property type="match status" value="1"/>
</dbReference>
<organism evidence="4 5">
    <name type="scientific">Paenibacillus macquariensis</name>
    <dbReference type="NCBI Taxonomy" id="948756"/>
    <lineage>
        <taxon>Bacteria</taxon>
        <taxon>Bacillati</taxon>
        <taxon>Bacillota</taxon>
        <taxon>Bacilli</taxon>
        <taxon>Bacillales</taxon>
        <taxon>Paenibacillaceae</taxon>
        <taxon>Paenibacillus</taxon>
    </lineage>
</organism>
<sequence length="198" mass="23388">MMNGFEKRANLIKEKIMQTTLDMLRTSDPKRIRIADISKMAKVSQVTIYNYFGSKEALLREVFKNYFDKAIHDFEDYMNEGHSLKEKIEHIIFLEKESYKDFPPALIKELMIEDNELSRYIEEQYKERTIPLTIRIIQEGKDSGEISDDVSIENVLTFIQLYMNQYETILEMANKSGDMDNFLEGMVHMFFYGVCGKR</sequence>
<feature type="DNA-binding region" description="H-T-H motif" evidence="2">
    <location>
        <begin position="33"/>
        <end position="52"/>
    </location>
</feature>
<protein>
    <submittedName>
        <fullName evidence="4">Transcriptional regulator, TetR family</fullName>
    </submittedName>
</protein>
<proteinExistence type="predicted"/>
<evidence type="ECO:0000259" key="3">
    <source>
        <dbReference type="PROSITE" id="PS50977"/>
    </source>
</evidence>
<evidence type="ECO:0000256" key="1">
    <source>
        <dbReference type="ARBA" id="ARBA00023125"/>
    </source>
</evidence>
<comment type="caution">
    <text evidence="4">The sequence shown here is derived from an EMBL/GenBank/DDBJ whole genome shotgun (WGS) entry which is preliminary data.</text>
</comment>